<dbReference type="Pfam" id="PF00003">
    <property type="entry name" value="7tm_3"/>
    <property type="match status" value="1"/>
</dbReference>
<dbReference type="InterPro" id="IPR050726">
    <property type="entry name" value="mGluR"/>
</dbReference>
<name>A0A1Y2CWM2_9FUNG</name>
<evidence type="ECO:0000259" key="7">
    <source>
        <dbReference type="PROSITE" id="PS50259"/>
    </source>
</evidence>
<evidence type="ECO:0000313" key="9">
    <source>
        <dbReference type="Proteomes" id="UP000193642"/>
    </source>
</evidence>
<evidence type="ECO:0000256" key="6">
    <source>
        <dbReference type="SAM" id="Phobius"/>
    </source>
</evidence>
<evidence type="ECO:0000256" key="3">
    <source>
        <dbReference type="ARBA" id="ARBA00022989"/>
    </source>
</evidence>
<evidence type="ECO:0000256" key="1">
    <source>
        <dbReference type="ARBA" id="ARBA00004141"/>
    </source>
</evidence>
<accession>A0A1Y2CWM2</accession>
<keyword evidence="2 6" id="KW-0812">Transmembrane</keyword>
<protein>
    <recommendedName>
        <fullName evidence="7">G-protein coupled receptors family 3 profile domain-containing protein</fullName>
    </recommendedName>
</protein>
<dbReference type="PANTHER" id="PTHR24060">
    <property type="entry name" value="METABOTROPIC GLUTAMATE RECEPTOR"/>
    <property type="match status" value="1"/>
</dbReference>
<feature type="transmembrane region" description="Helical" evidence="6">
    <location>
        <begin position="34"/>
        <end position="55"/>
    </location>
</feature>
<dbReference type="OrthoDB" id="2184748at2759"/>
<keyword evidence="4 6" id="KW-0472">Membrane</keyword>
<evidence type="ECO:0000256" key="2">
    <source>
        <dbReference type="ARBA" id="ARBA00022692"/>
    </source>
</evidence>
<dbReference type="GO" id="GO:0004930">
    <property type="term" value="F:G protein-coupled receptor activity"/>
    <property type="evidence" value="ECO:0007669"/>
    <property type="project" value="InterPro"/>
</dbReference>
<feature type="transmembrane region" description="Helical" evidence="6">
    <location>
        <begin position="67"/>
        <end position="87"/>
    </location>
</feature>
<feature type="domain" description="G-protein coupled receptors family 3 profile" evidence="7">
    <location>
        <begin position="30"/>
        <end position="271"/>
    </location>
</feature>
<dbReference type="GO" id="GO:0016020">
    <property type="term" value="C:membrane"/>
    <property type="evidence" value="ECO:0007669"/>
    <property type="project" value="UniProtKB-SubCell"/>
</dbReference>
<dbReference type="EMBL" id="MCGO01000005">
    <property type="protein sequence ID" value="ORY51234.1"/>
    <property type="molecule type" value="Genomic_DNA"/>
</dbReference>
<evidence type="ECO:0000313" key="8">
    <source>
        <dbReference type="EMBL" id="ORY51234.1"/>
    </source>
</evidence>
<feature type="transmembrane region" description="Helical" evidence="6">
    <location>
        <begin position="99"/>
        <end position="119"/>
    </location>
</feature>
<comment type="caution">
    <text evidence="8">The sequence shown here is derived from an EMBL/GenBank/DDBJ whole genome shotgun (WGS) entry which is preliminary data.</text>
</comment>
<dbReference type="AlphaFoldDB" id="A0A1Y2CWM2"/>
<dbReference type="InterPro" id="IPR017978">
    <property type="entry name" value="GPCR_3_C"/>
</dbReference>
<dbReference type="PROSITE" id="PS50259">
    <property type="entry name" value="G_PROTEIN_RECEP_F3_4"/>
    <property type="match status" value="1"/>
</dbReference>
<dbReference type="Proteomes" id="UP000193642">
    <property type="component" value="Unassembled WGS sequence"/>
</dbReference>
<keyword evidence="3 6" id="KW-1133">Transmembrane helix</keyword>
<feature type="transmembrane region" description="Helical" evidence="6">
    <location>
        <begin position="253"/>
        <end position="276"/>
    </location>
</feature>
<keyword evidence="9" id="KW-1185">Reference proteome</keyword>
<organism evidence="8 9">
    <name type="scientific">Rhizoclosmatium globosum</name>
    <dbReference type="NCBI Taxonomy" id="329046"/>
    <lineage>
        <taxon>Eukaryota</taxon>
        <taxon>Fungi</taxon>
        <taxon>Fungi incertae sedis</taxon>
        <taxon>Chytridiomycota</taxon>
        <taxon>Chytridiomycota incertae sedis</taxon>
        <taxon>Chytridiomycetes</taxon>
        <taxon>Chytridiales</taxon>
        <taxon>Chytriomycetaceae</taxon>
        <taxon>Rhizoclosmatium</taxon>
    </lineage>
</organism>
<proteinExistence type="predicted"/>
<sequence length="490" mass="54945">MFNGGMTNPPPDGPTPVALELIEYTSEEFYGRSMIVMSSVGLTLTVAFLIIVILYHKNPIIKSASIFNTLIFLIGCAISYATILAQLSPKYVMQCQLRLVGLELGFILTISPLIFKNALLSHLFHMTSRIKGVDYMTVRYRIANAAVILIEVILLSLRISHANFVIAEKSTESYTQRVCEDQNDPVAYISKDVLLYYNLCILLCFLPVLYYLQNVRWSRYNETAQIAIIFVIILIAIGMVQLLGFSVDKYSDFHISVVSFVCLTLILFASVGSRVLEVILEQRQFADLLYRLSLMHTQVAIQGEKMMRSKSYSADGISKPSKSMRSDKSLVAVFETSLKPKAIKSSEIGGGVGAGSVAGSSSKALLPAGGQFLFLSRPETIKAAKMDTIDEGVFYRVKDAKSRYWWSCWKVGEPLMVKLQTKKKWICFSSHYISECFVITDTTKWVLEACTLRLSLKDETVSTARDLYVVEIEFENVALANRFMAEVKTF</sequence>
<feature type="transmembrane region" description="Helical" evidence="6">
    <location>
        <begin position="140"/>
        <end position="159"/>
    </location>
</feature>
<evidence type="ECO:0000256" key="5">
    <source>
        <dbReference type="ARBA" id="ARBA00023180"/>
    </source>
</evidence>
<evidence type="ECO:0000256" key="4">
    <source>
        <dbReference type="ARBA" id="ARBA00023136"/>
    </source>
</evidence>
<reference evidence="8 9" key="1">
    <citation type="submission" date="2016-07" db="EMBL/GenBank/DDBJ databases">
        <title>Pervasive Adenine N6-methylation of Active Genes in Fungi.</title>
        <authorList>
            <consortium name="DOE Joint Genome Institute"/>
            <person name="Mondo S.J."/>
            <person name="Dannebaum R.O."/>
            <person name="Kuo R.C."/>
            <person name="Labutti K."/>
            <person name="Haridas S."/>
            <person name="Kuo A."/>
            <person name="Salamov A."/>
            <person name="Ahrendt S.R."/>
            <person name="Lipzen A."/>
            <person name="Sullivan W."/>
            <person name="Andreopoulos W.B."/>
            <person name="Clum A."/>
            <person name="Lindquist E."/>
            <person name="Daum C."/>
            <person name="Ramamoorthy G.K."/>
            <person name="Gryganskyi A."/>
            <person name="Culley D."/>
            <person name="Magnuson J.K."/>
            <person name="James T.Y."/>
            <person name="O'Malley M.A."/>
            <person name="Stajich J.E."/>
            <person name="Spatafora J.W."/>
            <person name="Visel A."/>
            <person name="Grigoriev I.V."/>
        </authorList>
    </citation>
    <scope>NUCLEOTIDE SEQUENCE [LARGE SCALE GENOMIC DNA]</scope>
    <source>
        <strain evidence="8 9">JEL800</strain>
    </source>
</reference>
<comment type="subcellular location">
    <subcellularLocation>
        <location evidence="1">Membrane</location>
        <topology evidence="1">Multi-pass membrane protein</topology>
    </subcellularLocation>
</comment>
<gene>
    <name evidence="8" type="ORF">BCR33DRAFT_450397</name>
</gene>
<feature type="transmembrane region" description="Helical" evidence="6">
    <location>
        <begin position="224"/>
        <end position="247"/>
    </location>
</feature>
<feature type="transmembrane region" description="Helical" evidence="6">
    <location>
        <begin position="194"/>
        <end position="212"/>
    </location>
</feature>
<keyword evidence="5" id="KW-0325">Glycoprotein</keyword>